<evidence type="ECO:0000256" key="2">
    <source>
        <dbReference type="ARBA" id="ARBA00022448"/>
    </source>
</evidence>
<evidence type="ECO:0000256" key="4">
    <source>
        <dbReference type="ARBA" id="ARBA00022692"/>
    </source>
</evidence>
<dbReference type="Proteomes" id="UP000050509">
    <property type="component" value="Unassembled WGS sequence"/>
</dbReference>
<evidence type="ECO:0000256" key="7">
    <source>
        <dbReference type="SAM" id="Phobius"/>
    </source>
</evidence>
<dbReference type="Gene3D" id="1.10.3720.10">
    <property type="entry name" value="MetI-like"/>
    <property type="match status" value="1"/>
</dbReference>
<comment type="caution">
    <text evidence="8">The sequence shown here is derived from an EMBL/GenBank/DDBJ whole genome shotgun (WGS) entry which is preliminary data.</text>
</comment>
<dbReference type="PANTHER" id="PTHR30193">
    <property type="entry name" value="ABC TRANSPORTER PERMEASE PROTEIN"/>
    <property type="match status" value="1"/>
</dbReference>
<dbReference type="SUPFAM" id="SSF161098">
    <property type="entry name" value="MetI-like"/>
    <property type="match status" value="1"/>
</dbReference>
<gene>
    <name evidence="8" type="ORF">SE17_31485</name>
</gene>
<evidence type="ECO:0000256" key="3">
    <source>
        <dbReference type="ARBA" id="ARBA00022475"/>
    </source>
</evidence>
<accession>A0A0N8PRD7</accession>
<keyword evidence="9" id="KW-1185">Reference proteome</keyword>
<dbReference type="PANTHER" id="PTHR30193:SF37">
    <property type="entry name" value="INNER MEMBRANE ABC TRANSPORTER PERMEASE PROTEIN YCJO"/>
    <property type="match status" value="1"/>
</dbReference>
<name>A0A0N8PRD7_9CHLR</name>
<organism evidence="8 9">
    <name type="scientific">Kouleothrix aurantiaca</name>
    <dbReference type="NCBI Taxonomy" id="186479"/>
    <lineage>
        <taxon>Bacteria</taxon>
        <taxon>Bacillati</taxon>
        <taxon>Chloroflexota</taxon>
        <taxon>Chloroflexia</taxon>
        <taxon>Chloroflexales</taxon>
        <taxon>Roseiflexineae</taxon>
        <taxon>Roseiflexaceae</taxon>
        <taxon>Kouleothrix</taxon>
    </lineage>
</organism>
<feature type="transmembrane region" description="Helical" evidence="7">
    <location>
        <begin position="31"/>
        <end position="53"/>
    </location>
</feature>
<keyword evidence="4 7" id="KW-0812">Transmembrane</keyword>
<keyword evidence="5 7" id="KW-1133">Transmembrane helix</keyword>
<keyword evidence="2" id="KW-0813">Transport</keyword>
<sequence>MATTTAAGREATATQDRAKRARLLRKQLPNYLFILPHLIFFCVFLLWPIVFGLRMSLYDWKIMAKTQSWVGFANYSRLMSDPLWWKTLSNTFYF</sequence>
<evidence type="ECO:0000256" key="1">
    <source>
        <dbReference type="ARBA" id="ARBA00004651"/>
    </source>
</evidence>
<evidence type="ECO:0000256" key="5">
    <source>
        <dbReference type="ARBA" id="ARBA00022989"/>
    </source>
</evidence>
<dbReference type="GO" id="GO:0005886">
    <property type="term" value="C:plasma membrane"/>
    <property type="evidence" value="ECO:0007669"/>
    <property type="project" value="UniProtKB-SubCell"/>
</dbReference>
<evidence type="ECO:0000313" key="9">
    <source>
        <dbReference type="Proteomes" id="UP000050509"/>
    </source>
</evidence>
<evidence type="ECO:0000313" key="8">
    <source>
        <dbReference type="EMBL" id="KPV49637.1"/>
    </source>
</evidence>
<feature type="non-terminal residue" evidence="8">
    <location>
        <position position="94"/>
    </location>
</feature>
<dbReference type="EMBL" id="LJCR01001843">
    <property type="protein sequence ID" value="KPV49637.1"/>
    <property type="molecule type" value="Genomic_DNA"/>
</dbReference>
<evidence type="ECO:0000256" key="6">
    <source>
        <dbReference type="ARBA" id="ARBA00023136"/>
    </source>
</evidence>
<proteinExistence type="predicted"/>
<protein>
    <submittedName>
        <fullName evidence="8">ABC transporter permease</fullName>
    </submittedName>
</protein>
<comment type="subcellular location">
    <subcellularLocation>
        <location evidence="1">Cell membrane</location>
        <topology evidence="1">Multi-pass membrane protein</topology>
    </subcellularLocation>
</comment>
<keyword evidence="6 7" id="KW-0472">Membrane</keyword>
<dbReference type="InterPro" id="IPR035906">
    <property type="entry name" value="MetI-like_sf"/>
</dbReference>
<dbReference type="InterPro" id="IPR051393">
    <property type="entry name" value="ABC_transporter_permease"/>
</dbReference>
<reference evidence="8 9" key="1">
    <citation type="submission" date="2015-09" db="EMBL/GenBank/DDBJ databases">
        <title>Draft genome sequence of Kouleothrix aurantiaca JCM 19913.</title>
        <authorList>
            <person name="Hemp J."/>
        </authorList>
    </citation>
    <scope>NUCLEOTIDE SEQUENCE [LARGE SCALE GENOMIC DNA]</scope>
    <source>
        <strain evidence="8 9">COM-B</strain>
    </source>
</reference>
<dbReference type="AlphaFoldDB" id="A0A0N8PRD7"/>
<keyword evidence="3" id="KW-1003">Cell membrane</keyword>